<proteinExistence type="inferred from homology"/>
<dbReference type="PANTHER" id="PTHR22912">
    <property type="entry name" value="DISULFIDE OXIDOREDUCTASE"/>
    <property type="match status" value="1"/>
</dbReference>
<evidence type="ECO:0000256" key="6">
    <source>
        <dbReference type="PIRSR" id="PIRSR000350-4"/>
    </source>
</evidence>
<dbReference type="SUPFAM" id="SSF51905">
    <property type="entry name" value="FAD/NAD(P)-binding domain"/>
    <property type="match status" value="1"/>
</dbReference>
<dbReference type="eggNOG" id="KOG1335">
    <property type="taxonomic scope" value="Eukaryota"/>
</dbReference>
<dbReference type="InterPro" id="IPR036188">
    <property type="entry name" value="FAD/NAD-bd_sf"/>
</dbReference>
<dbReference type="Gene3D" id="3.30.390.30">
    <property type="match status" value="1"/>
</dbReference>
<feature type="binding site" evidence="5">
    <location>
        <position position="337"/>
    </location>
    <ligand>
        <name>FAD</name>
        <dbReference type="ChEBI" id="CHEBI:57692"/>
    </ligand>
</feature>
<evidence type="ECO:0000313" key="10">
    <source>
        <dbReference type="Proteomes" id="UP000030752"/>
    </source>
</evidence>
<dbReference type="Proteomes" id="UP000030752">
    <property type="component" value="Unassembled WGS sequence"/>
</dbReference>
<dbReference type="GO" id="GO:0050660">
    <property type="term" value="F:flavin adenine dinucleotide binding"/>
    <property type="evidence" value="ECO:0007669"/>
    <property type="project" value="TreeGrafter"/>
</dbReference>
<dbReference type="InterPro" id="IPR004099">
    <property type="entry name" value="Pyr_nucl-diS_OxRdtase_dimer"/>
</dbReference>
<feature type="binding site" evidence="5">
    <location>
        <position position="140"/>
    </location>
    <ligand>
        <name>FAD</name>
        <dbReference type="ChEBI" id="CHEBI:57692"/>
    </ligand>
</feature>
<dbReference type="AlphaFoldDB" id="W2SBF8"/>
<dbReference type="InParanoid" id="W2SBF8"/>
<dbReference type="InterPro" id="IPR001100">
    <property type="entry name" value="Pyr_nuc-diS_OxRdtase"/>
</dbReference>
<dbReference type="GeneID" id="19976429"/>
<dbReference type="GO" id="GO:0004148">
    <property type="term" value="F:dihydrolipoyl dehydrogenase (NADH) activity"/>
    <property type="evidence" value="ECO:0007669"/>
    <property type="project" value="TreeGrafter"/>
</dbReference>
<sequence>MPLLKRNIPLHPSNHLPLSLSRKTYDVIVLGSGPAGRRLASLTASAKLGTVIVENELFGGDCPFWACIPSKALLRPNEALGAGRQMGGSKQMIQECTPDGSTIDVQGVFKRRDGIVQGWDDTILLNLSLDQGVDVVRGQGKLTGVKKVEVTNLDGNQVVLEATQAVVLATGSEATIPKIEGLDQIDWWTSREATAANFVPEHLVILGGGVIGCEMATFYGSLGKRVTLISSSKRLLPRCEPEASELVKKSLTALGVEVCLSTAIDKLSKVDKDKFKADLASGDHLTGSVLLLATGRRASTQDLGLEDLGVKVHPKLEVSESLCVATATGKWLYAIGDANGRNPMTHMGVYQARTAGLAIIARSRKMALVEEPFNDFSATADHEMVPQIIFTDPHVAMVGLTAAQAEAKGLNAKIVAVPFMFPGAFVHAELNYEGWAQWVIDEDTKILVGATIVGREAGDLLHASTVAIVGRIPVPKLWHAVASFPSMSEVYTALLMASGY</sequence>
<feature type="binding site" evidence="5">
    <location>
        <position position="71"/>
    </location>
    <ligand>
        <name>FAD</name>
        <dbReference type="ChEBI" id="CHEBI:57692"/>
    </ligand>
</feature>
<gene>
    <name evidence="9" type="ORF">HMPREF1541_09090</name>
</gene>
<evidence type="ECO:0008006" key="11">
    <source>
        <dbReference type="Google" id="ProtNLM"/>
    </source>
</evidence>
<keyword evidence="3 5" id="KW-0274">FAD</keyword>
<accession>W2SBF8</accession>
<dbReference type="PIRSF" id="PIRSF000350">
    <property type="entry name" value="Mercury_reductase_MerA"/>
    <property type="match status" value="1"/>
</dbReference>
<reference evidence="9 10" key="1">
    <citation type="submission" date="2013-03" db="EMBL/GenBank/DDBJ databases">
        <title>The Genome Sequence of Phialophora europaea CBS 101466.</title>
        <authorList>
            <consortium name="The Broad Institute Genomics Platform"/>
            <person name="Cuomo C."/>
            <person name="de Hoog S."/>
            <person name="Gorbushina A."/>
            <person name="Walker B."/>
            <person name="Young S.K."/>
            <person name="Zeng Q."/>
            <person name="Gargeya S."/>
            <person name="Fitzgerald M."/>
            <person name="Haas B."/>
            <person name="Abouelleil A."/>
            <person name="Allen A.W."/>
            <person name="Alvarado L."/>
            <person name="Arachchi H.M."/>
            <person name="Berlin A.M."/>
            <person name="Chapman S.B."/>
            <person name="Gainer-Dewar J."/>
            <person name="Goldberg J."/>
            <person name="Griggs A."/>
            <person name="Gujja S."/>
            <person name="Hansen M."/>
            <person name="Howarth C."/>
            <person name="Imamovic A."/>
            <person name="Ireland A."/>
            <person name="Larimer J."/>
            <person name="McCowan C."/>
            <person name="Murphy C."/>
            <person name="Pearson M."/>
            <person name="Poon T.W."/>
            <person name="Priest M."/>
            <person name="Roberts A."/>
            <person name="Saif S."/>
            <person name="Shea T."/>
            <person name="Sisk P."/>
            <person name="Sykes S."/>
            <person name="Wortman J."/>
            <person name="Nusbaum C."/>
            <person name="Birren B."/>
        </authorList>
    </citation>
    <scope>NUCLEOTIDE SEQUENCE [LARGE SCALE GENOMIC DNA]</scope>
    <source>
        <strain evidence="9 10">CBS 101466</strain>
    </source>
</reference>
<evidence type="ECO:0000256" key="1">
    <source>
        <dbReference type="ARBA" id="ARBA00007532"/>
    </source>
</evidence>
<dbReference type="SUPFAM" id="SSF55424">
    <property type="entry name" value="FAD/NAD-linked reductases, dimerisation (C-terminal) domain"/>
    <property type="match status" value="1"/>
</dbReference>
<dbReference type="InterPro" id="IPR023753">
    <property type="entry name" value="FAD/NAD-binding_dom"/>
</dbReference>
<dbReference type="STRING" id="1220924.W2SBF8"/>
<dbReference type="EMBL" id="KB822712">
    <property type="protein sequence ID" value="ETN45259.1"/>
    <property type="molecule type" value="Genomic_DNA"/>
</dbReference>
<evidence type="ECO:0000256" key="2">
    <source>
        <dbReference type="ARBA" id="ARBA00022630"/>
    </source>
</evidence>
<evidence type="ECO:0000313" key="9">
    <source>
        <dbReference type="EMBL" id="ETN45259.1"/>
    </source>
</evidence>
<comment type="cofactor">
    <cofactor evidence="5">
        <name>FAD</name>
        <dbReference type="ChEBI" id="CHEBI:57692"/>
    </cofactor>
    <text evidence="5">Binds 1 FAD per subunit.</text>
</comment>
<name>W2SBF8_CYPE1</name>
<comment type="similarity">
    <text evidence="1">Belongs to the class-I pyridine nucleotide-disulfide oxidoreductase family.</text>
</comment>
<dbReference type="InterPro" id="IPR016156">
    <property type="entry name" value="FAD/NAD-linked_Rdtase_dimer_sf"/>
</dbReference>
<evidence type="ECO:0000256" key="3">
    <source>
        <dbReference type="ARBA" id="ARBA00022827"/>
    </source>
</evidence>
<keyword evidence="5" id="KW-0547">Nucleotide-binding</keyword>
<feature type="disulfide bond" description="Redox-active" evidence="6">
    <location>
        <begin position="62"/>
        <end position="67"/>
    </location>
</feature>
<feature type="binding site" evidence="5">
    <location>
        <begin position="170"/>
        <end position="172"/>
    </location>
    <ligand>
        <name>FAD</name>
        <dbReference type="ChEBI" id="CHEBI:57692"/>
    </ligand>
</feature>
<dbReference type="VEuPathDB" id="FungiDB:HMPREF1541_09090"/>
<dbReference type="OrthoDB" id="361797at2759"/>
<feature type="binding site" evidence="5">
    <location>
        <begin position="207"/>
        <end position="214"/>
    </location>
    <ligand>
        <name>NAD(+)</name>
        <dbReference type="ChEBI" id="CHEBI:57540"/>
    </ligand>
</feature>
<dbReference type="Gene3D" id="3.50.50.60">
    <property type="entry name" value="FAD/NAD(P)-binding domain"/>
    <property type="match status" value="2"/>
</dbReference>
<keyword evidence="4 5" id="KW-0520">NAD</keyword>
<keyword evidence="10" id="KW-1185">Reference proteome</keyword>
<dbReference type="HOGENOM" id="CLU_016755_1_3_1"/>
<evidence type="ECO:0000259" key="8">
    <source>
        <dbReference type="Pfam" id="PF07992"/>
    </source>
</evidence>
<dbReference type="PANTHER" id="PTHR22912:SF151">
    <property type="entry name" value="DIHYDROLIPOYL DEHYDROGENASE, MITOCHONDRIAL"/>
    <property type="match status" value="1"/>
</dbReference>
<feature type="domain" description="Pyridine nucleotide-disulphide oxidoreductase dimerisation" evidence="7">
    <location>
        <begin position="385"/>
        <end position="492"/>
    </location>
</feature>
<dbReference type="GO" id="GO:0006103">
    <property type="term" value="P:2-oxoglutarate metabolic process"/>
    <property type="evidence" value="ECO:0007669"/>
    <property type="project" value="TreeGrafter"/>
</dbReference>
<dbReference type="Pfam" id="PF02852">
    <property type="entry name" value="Pyr_redox_dim"/>
    <property type="match status" value="1"/>
</dbReference>
<evidence type="ECO:0000256" key="4">
    <source>
        <dbReference type="ARBA" id="ARBA00023027"/>
    </source>
</evidence>
<protein>
    <recommendedName>
        <fullName evidence="11">FAD/NAD(P)-binding domain-containing protein</fullName>
    </recommendedName>
</protein>
<feature type="binding site" evidence="5">
    <location>
        <position position="295"/>
    </location>
    <ligand>
        <name>NAD(+)</name>
        <dbReference type="ChEBI" id="CHEBI:57540"/>
    </ligand>
</feature>
<dbReference type="RefSeq" id="XP_008711987.1">
    <property type="nucleotide sequence ID" value="XM_008713765.1"/>
</dbReference>
<evidence type="ECO:0000259" key="7">
    <source>
        <dbReference type="Pfam" id="PF02852"/>
    </source>
</evidence>
<dbReference type="PRINTS" id="PR00411">
    <property type="entry name" value="PNDRDTASEI"/>
</dbReference>
<keyword evidence="2" id="KW-0285">Flavoprotein</keyword>
<dbReference type="InterPro" id="IPR050151">
    <property type="entry name" value="Class-I_Pyr_Nuc-Dis_Oxidored"/>
</dbReference>
<organism evidence="9 10">
    <name type="scientific">Cyphellophora europaea (strain CBS 101466)</name>
    <name type="common">Phialophora europaea</name>
    <dbReference type="NCBI Taxonomy" id="1220924"/>
    <lineage>
        <taxon>Eukaryota</taxon>
        <taxon>Fungi</taxon>
        <taxon>Dikarya</taxon>
        <taxon>Ascomycota</taxon>
        <taxon>Pezizomycotina</taxon>
        <taxon>Eurotiomycetes</taxon>
        <taxon>Chaetothyriomycetidae</taxon>
        <taxon>Chaetothyriales</taxon>
        <taxon>Cyphellophoraceae</taxon>
        <taxon>Cyphellophora</taxon>
    </lineage>
</organism>
<dbReference type="PRINTS" id="PR00368">
    <property type="entry name" value="FADPNR"/>
</dbReference>
<dbReference type="Pfam" id="PF07992">
    <property type="entry name" value="Pyr_redox_2"/>
    <property type="match status" value="1"/>
</dbReference>
<feature type="domain" description="FAD/NAD(P)-binding" evidence="8">
    <location>
        <begin position="25"/>
        <end position="345"/>
    </location>
</feature>
<evidence type="ECO:0000256" key="5">
    <source>
        <dbReference type="PIRSR" id="PIRSR000350-3"/>
    </source>
</evidence>